<feature type="compositionally biased region" description="Basic residues" evidence="1">
    <location>
        <begin position="19"/>
        <end position="37"/>
    </location>
</feature>
<reference evidence="2" key="1">
    <citation type="submission" date="2020-07" db="EMBL/GenBank/DDBJ databases">
        <authorList>
            <person name="Lin J."/>
        </authorList>
    </citation>
    <scope>NUCLEOTIDE SEQUENCE</scope>
</reference>
<evidence type="ECO:0000256" key="1">
    <source>
        <dbReference type="SAM" id="MobiDB-lite"/>
    </source>
</evidence>
<dbReference type="EMBL" id="LR862151">
    <property type="protein sequence ID" value="CAD1833385.1"/>
    <property type="molecule type" value="Genomic_DNA"/>
</dbReference>
<evidence type="ECO:0000313" key="2">
    <source>
        <dbReference type="EMBL" id="CAD1833385.1"/>
    </source>
</evidence>
<sequence>MSKKIAINGVSNGVEPIGRRLRSRHTPLRRSPRLRSKNHGEVPMGNQPNSKKKPRELLRGNPSQISPFLIGNRGETSRIHQNRILRPKKVSQVSFYSISAFGFRRNGWWKENPSWIFFGKPQEPFRSS</sequence>
<accession>A0A6V7PRH4</accession>
<dbReference type="AlphaFoldDB" id="A0A6V7PRH4"/>
<proteinExistence type="predicted"/>
<protein>
    <submittedName>
        <fullName evidence="2">Uncharacterized protein</fullName>
    </submittedName>
</protein>
<organism evidence="2">
    <name type="scientific">Ananas comosus var. bracteatus</name>
    <name type="common">red pineapple</name>
    <dbReference type="NCBI Taxonomy" id="296719"/>
    <lineage>
        <taxon>Eukaryota</taxon>
        <taxon>Viridiplantae</taxon>
        <taxon>Streptophyta</taxon>
        <taxon>Embryophyta</taxon>
        <taxon>Tracheophyta</taxon>
        <taxon>Spermatophyta</taxon>
        <taxon>Magnoliopsida</taxon>
        <taxon>Liliopsida</taxon>
        <taxon>Poales</taxon>
        <taxon>Bromeliaceae</taxon>
        <taxon>Bromelioideae</taxon>
        <taxon>Ananas</taxon>
    </lineage>
</organism>
<feature type="region of interest" description="Disordered" evidence="1">
    <location>
        <begin position="1"/>
        <end position="73"/>
    </location>
</feature>
<name>A0A6V7PRH4_ANACO</name>
<gene>
    <name evidence="2" type="ORF">CB5_LOCUS16596</name>
</gene>